<dbReference type="Pfam" id="PF10096">
    <property type="entry name" value="DUF2334"/>
    <property type="match status" value="1"/>
</dbReference>
<dbReference type="EMBL" id="VWXX01000007">
    <property type="protein sequence ID" value="KAA6185784.1"/>
    <property type="molecule type" value="Genomic_DNA"/>
</dbReference>
<dbReference type="AlphaFoldDB" id="A0A5M8FMR2"/>
<dbReference type="InterPro" id="IPR011330">
    <property type="entry name" value="Glyco_hydro/deAcase_b/a-brl"/>
</dbReference>
<protein>
    <submittedName>
        <fullName evidence="1">DUF2334 domain-containing protein</fullName>
    </submittedName>
</protein>
<dbReference type="Proteomes" id="UP000322981">
    <property type="component" value="Unassembled WGS sequence"/>
</dbReference>
<dbReference type="SUPFAM" id="SSF88713">
    <property type="entry name" value="Glycoside hydrolase/deacetylase"/>
    <property type="match status" value="1"/>
</dbReference>
<dbReference type="Gene3D" id="3.20.20.370">
    <property type="entry name" value="Glycoside hydrolase/deacetylase"/>
    <property type="match status" value="1"/>
</dbReference>
<evidence type="ECO:0000313" key="1">
    <source>
        <dbReference type="EMBL" id="KAA6185784.1"/>
    </source>
</evidence>
<comment type="caution">
    <text evidence="1">The sequence shown here is derived from an EMBL/GenBank/DDBJ whole genome shotgun (WGS) entry which is preliminary data.</text>
</comment>
<evidence type="ECO:0000313" key="2">
    <source>
        <dbReference type="Proteomes" id="UP000322981"/>
    </source>
</evidence>
<organism evidence="1 2">
    <name type="scientific">Thiohalocapsa marina</name>
    <dbReference type="NCBI Taxonomy" id="424902"/>
    <lineage>
        <taxon>Bacteria</taxon>
        <taxon>Pseudomonadati</taxon>
        <taxon>Pseudomonadota</taxon>
        <taxon>Gammaproteobacteria</taxon>
        <taxon>Chromatiales</taxon>
        <taxon>Chromatiaceae</taxon>
        <taxon>Thiohalocapsa</taxon>
    </lineage>
</organism>
<proteinExistence type="predicted"/>
<accession>A0A5M8FMR2</accession>
<dbReference type="CDD" id="cd11374">
    <property type="entry name" value="CE4_u10"/>
    <property type="match status" value="1"/>
</dbReference>
<dbReference type="InterPro" id="IPR018763">
    <property type="entry name" value="DUF2334"/>
</dbReference>
<reference evidence="1 2" key="1">
    <citation type="submission" date="2019-09" db="EMBL/GenBank/DDBJ databases">
        <title>Whole-genome sequence of the purple sulfur bacterium Thiohalocapsa marina DSM 19078.</title>
        <authorList>
            <person name="Kyndt J.A."/>
            <person name="Meyer T.E."/>
        </authorList>
    </citation>
    <scope>NUCLEOTIDE SEQUENCE [LARGE SCALE GENOMIC DNA]</scope>
    <source>
        <strain evidence="1 2">DSM 19078</strain>
    </source>
</reference>
<dbReference type="RefSeq" id="WP_150091891.1">
    <property type="nucleotide sequence ID" value="NZ_JBFUOH010000048.1"/>
</dbReference>
<gene>
    <name evidence="1" type="ORF">F2Q65_07220</name>
</gene>
<dbReference type="GO" id="GO:0005975">
    <property type="term" value="P:carbohydrate metabolic process"/>
    <property type="evidence" value="ECO:0007669"/>
    <property type="project" value="InterPro"/>
</dbReference>
<sequence length="268" mass="29598">MNLPTEQPDPTAQTTAGDDPVGLVSIHDLMPATLPAVRRTIRLLEGLGSTPVTLLVVPGTGWSRDGIRYLRSLQDNGYRLAGHGWQHRVDAFGGLYHRLHGLLLSRRVAEHLALDEDAIIALMARCHAWFGDNGLTPPSLYVPPAWAMGRVSLARLAQDSPFRLYETFSGLQDAESGRLLRLPLLGYEADSALRVPVIRAWNALNRYLARRCGRLRIGLHPFDHELHLRADLIADLQRYRSLVDYDTLRATLPAPALGSCPGPETGGR</sequence>
<dbReference type="OrthoDB" id="9793440at2"/>
<name>A0A5M8FMR2_9GAMM</name>
<keyword evidence="2" id="KW-1185">Reference proteome</keyword>